<dbReference type="PROSITE" id="PS50095">
    <property type="entry name" value="PLAT"/>
    <property type="match status" value="1"/>
</dbReference>
<dbReference type="GO" id="GO:0005509">
    <property type="term" value="F:calcium ion binding"/>
    <property type="evidence" value="ECO:0007669"/>
    <property type="project" value="InterPro"/>
</dbReference>
<dbReference type="PANTHER" id="PTHR10877">
    <property type="entry name" value="POLYCYSTIN FAMILY MEMBER"/>
    <property type="match status" value="1"/>
</dbReference>
<dbReference type="PRINTS" id="PR01433">
    <property type="entry name" value="POLYCYSTIN2"/>
</dbReference>
<dbReference type="OrthoDB" id="444119at2759"/>
<evidence type="ECO:0000256" key="5">
    <source>
        <dbReference type="ARBA" id="ARBA00022989"/>
    </source>
</evidence>
<dbReference type="Proteomes" id="UP000663852">
    <property type="component" value="Unassembled WGS sequence"/>
</dbReference>
<dbReference type="FunFam" id="1.10.287.70:FF:000086">
    <property type="entry name" value="Polycystic kidney disease 2"/>
    <property type="match status" value="1"/>
</dbReference>
<dbReference type="PANTHER" id="PTHR10877:SF194">
    <property type="entry name" value="LOCATION OF VULVA DEFECTIVE 1"/>
    <property type="match status" value="1"/>
</dbReference>
<dbReference type="SUPFAM" id="SSF49723">
    <property type="entry name" value="Lipase/lipooxygenase domain (PLAT/LH2 domain)"/>
    <property type="match status" value="1"/>
</dbReference>
<proteinExistence type="inferred from homology"/>
<name>A0A813SGX9_ADIRI</name>
<evidence type="ECO:0000256" key="4">
    <source>
        <dbReference type="ARBA" id="ARBA00022729"/>
    </source>
</evidence>
<evidence type="ECO:0000256" key="8">
    <source>
        <dbReference type="PIRSR" id="PIRSR603915-2"/>
    </source>
</evidence>
<feature type="transmembrane region" description="Helical" evidence="10">
    <location>
        <begin position="853"/>
        <end position="874"/>
    </location>
</feature>
<comment type="similarity">
    <text evidence="2">Belongs to the polycystin family.</text>
</comment>
<reference evidence="12" key="1">
    <citation type="submission" date="2021-02" db="EMBL/GenBank/DDBJ databases">
        <authorList>
            <person name="Nowell W R."/>
        </authorList>
    </citation>
    <scope>NUCLEOTIDE SEQUENCE</scope>
</reference>
<evidence type="ECO:0000256" key="10">
    <source>
        <dbReference type="SAM" id="Phobius"/>
    </source>
</evidence>
<dbReference type="Gene3D" id="1.10.287.70">
    <property type="match status" value="1"/>
</dbReference>
<protein>
    <recommendedName>
        <fullName evidence="11">PLAT domain-containing protein</fullName>
    </recommendedName>
</protein>
<keyword evidence="5 10" id="KW-1133">Transmembrane helix</keyword>
<feature type="transmembrane region" description="Helical" evidence="10">
    <location>
        <begin position="253"/>
        <end position="276"/>
    </location>
</feature>
<feature type="disulfide bond" evidence="8">
    <location>
        <begin position="501"/>
        <end position="514"/>
    </location>
</feature>
<dbReference type="InterPro" id="IPR036392">
    <property type="entry name" value="PLAT/LH2_dom_sf"/>
</dbReference>
<feature type="transmembrane region" description="Helical" evidence="10">
    <location>
        <begin position="698"/>
        <end position="717"/>
    </location>
</feature>
<feature type="transmembrane region" description="Helical" evidence="10">
    <location>
        <begin position="791"/>
        <end position="813"/>
    </location>
</feature>
<feature type="domain" description="PLAT" evidence="11">
    <location>
        <begin position="1"/>
        <end position="66"/>
    </location>
</feature>
<dbReference type="Pfam" id="PF20519">
    <property type="entry name" value="Polycystin_dom"/>
    <property type="match status" value="1"/>
</dbReference>
<dbReference type="InterPro" id="IPR001024">
    <property type="entry name" value="PLAT/LH2_dom"/>
</dbReference>
<dbReference type="Gene3D" id="2.60.60.20">
    <property type="entry name" value="PLAT/LH2 domain"/>
    <property type="match status" value="1"/>
</dbReference>
<sequence length="948" mass="110209">MSVEVPLGPLLYLRVWHDNSGIKTKASWYLNMINVLDLQTGEKNYFICDNWLAVEKGDGLVDRVVPLATAKELKSFAHLFTQSVKKKFSDGHLWFSVFSRPVRSNFTRLQRISCCISLLFCTMISNAMFYRQDTQATANKAGVLMKIGPIEFTLTQLWISFIGTLIVLPVNLIIVTLFRKAKYSQQTLVRHQLKDIKRRKKADEKDEQYRETSRFFSRAKYRLTHAKKIDEDSLERIGAIPSIEDKTRTFPHWTIYIAWGLVTLSILTCSFFIILYSLEWGAKRANEWLITMMLSFGQSILVIDPLKVFLITAIISFLIRRPYDDETLDFNDPFTGALISNNSTAEKDGDENYNDMKVKDIARQRRVRLFDLRPIDAKEMSRARAQRLQEIKMGEIIREIVVYTFFTIVLLFLSYQARDTNSYGLYRDTKNLFITDEFRDVSSIRTWWEYCDNVLLKGLYAQTWYNDKHLTWREKLTIGSRASMRVGAPRIRQLRVKENSCRVHRRVKHIISHCRDDYNWFDDDTKHYSAGWGRVLTNDEARMSNENNNETKRCRTPWCYQNSARTKSGPMKALYKTYKGGGYVVSLGRTYEKSRTVLEQLRSLNWLDQLTRAVVIDFSLYNANVNLFVAVTLSFEMTSMGSVIQDHQIKIFRLYDHIGGYGMLVYIFELLFVIFTIYSTVHELSLLIKQKRAYFQKFWNDISFITTILSISAIVMYGTKKTLTRLAIRSLRKTEMGEFVNFNAIGSFDEVYSYIVALITFFTMLKFLKLLRFNKRIGMLSKSLHYAQQDLSSFGFVFLIFMIAYAVMGFAVFGRSLESYKSFFNALTTCFRMLLGEINAPDMFAVSRLYGTFYFMSFIILVFIALLSIFLTILNDSFAHVKRELAASQQKNDMMDFMWSAFRKVAGVNNKKVDEDDNDAIKNEISSMFSSMSKTNDAPLAQFDGDDL</sequence>
<keyword evidence="7" id="KW-0325">Glycoprotein</keyword>
<gene>
    <name evidence="12" type="ORF">EDS130_LOCUS4539</name>
</gene>
<keyword evidence="4" id="KW-0732">Signal</keyword>
<keyword evidence="6 10" id="KW-0472">Membrane</keyword>
<comment type="subcellular location">
    <subcellularLocation>
        <location evidence="1">Membrane</location>
        <topology evidence="1">Multi-pass membrane protein</topology>
    </subcellularLocation>
</comment>
<dbReference type="InterPro" id="IPR013122">
    <property type="entry name" value="PKD1_2_channel"/>
</dbReference>
<evidence type="ECO:0000256" key="7">
    <source>
        <dbReference type="ARBA" id="ARBA00023180"/>
    </source>
</evidence>
<evidence type="ECO:0000256" key="2">
    <source>
        <dbReference type="ARBA" id="ARBA00007200"/>
    </source>
</evidence>
<dbReference type="GO" id="GO:0016020">
    <property type="term" value="C:membrane"/>
    <property type="evidence" value="ECO:0007669"/>
    <property type="project" value="UniProtKB-SubCell"/>
</dbReference>
<dbReference type="InterPro" id="IPR051223">
    <property type="entry name" value="Polycystin"/>
</dbReference>
<evidence type="ECO:0000259" key="11">
    <source>
        <dbReference type="PROSITE" id="PS50095"/>
    </source>
</evidence>
<accession>A0A813SGX9</accession>
<evidence type="ECO:0000256" key="9">
    <source>
        <dbReference type="PROSITE-ProRule" id="PRU00152"/>
    </source>
</evidence>
<dbReference type="AlphaFoldDB" id="A0A813SGX9"/>
<evidence type="ECO:0000256" key="6">
    <source>
        <dbReference type="ARBA" id="ARBA00023136"/>
    </source>
</evidence>
<dbReference type="GO" id="GO:0005262">
    <property type="term" value="F:calcium channel activity"/>
    <property type="evidence" value="ECO:0007669"/>
    <property type="project" value="TreeGrafter"/>
</dbReference>
<comment type="caution">
    <text evidence="9">Lacks conserved residue(s) required for the propagation of feature annotation.</text>
</comment>
<evidence type="ECO:0000313" key="12">
    <source>
        <dbReference type="EMBL" id="CAF0794933.1"/>
    </source>
</evidence>
<comment type="caution">
    <text evidence="12">The sequence shown here is derived from an EMBL/GenBank/DDBJ whole genome shotgun (WGS) entry which is preliminary data.</text>
</comment>
<feature type="transmembrane region" description="Helical" evidence="10">
    <location>
        <begin position="658"/>
        <end position="678"/>
    </location>
</feature>
<evidence type="ECO:0000256" key="3">
    <source>
        <dbReference type="ARBA" id="ARBA00022692"/>
    </source>
</evidence>
<organism evidence="12">
    <name type="scientific">Adineta ricciae</name>
    <name type="common">Rotifer</name>
    <dbReference type="NCBI Taxonomy" id="249248"/>
    <lineage>
        <taxon>Eukaryota</taxon>
        <taxon>Metazoa</taxon>
        <taxon>Spiralia</taxon>
        <taxon>Gnathifera</taxon>
        <taxon>Rotifera</taxon>
        <taxon>Eurotatoria</taxon>
        <taxon>Bdelloidea</taxon>
        <taxon>Adinetida</taxon>
        <taxon>Adinetidae</taxon>
        <taxon>Adineta</taxon>
    </lineage>
</organism>
<dbReference type="EMBL" id="CAJNOJ010000012">
    <property type="protein sequence ID" value="CAF0794933.1"/>
    <property type="molecule type" value="Genomic_DNA"/>
</dbReference>
<dbReference type="Pfam" id="PF08016">
    <property type="entry name" value="PKD_channel"/>
    <property type="match status" value="1"/>
</dbReference>
<feature type="transmembrane region" description="Helical" evidence="10">
    <location>
        <begin position="296"/>
        <end position="319"/>
    </location>
</feature>
<dbReference type="Pfam" id="PF01477">
    <property type="entry name" value="PLAT"/>
    <property type="match status" value="1"/>
</dbReference>
<dbReference type="GO" id="GO:0050982">
    <property type="term" value="P:detection of mechanical stimulus"/>
    <property type="evidence" value="ECO:0007669"/>
    <property type="project" value="TreeGrafter"/>
</dbReference>
<feature type="transmembrane region" description="Helical" evidence="10">
    <location>
        <begin position="157"/>
        <end position="178"/>
    </location>
</feature>
<dbReference type="InterPro" id="IPR046791">
    <property type="entry name" value="Polycystin_dom"/>
</dbReference>
<keyword evidence="3 10" id="KW-0812">Transmembrane</keyword>
<evidence type="ECO:0000256" key="1">
    <source>
        <dbReference type="ARBA" id="ARBA00004141"/>
    </source>
</evidence>
<feature type="transmembrane region" description="Helical" evidence="10">
    <location>
        <begin position="396"/>
        <end position="415"/>
    </location>
</feature>
<dbReference type="InterPro" id="IPR003915">
    <property type="entry name" value="PKD_2"/>
</dbReference>
<dbReference type="SUPFAM" id="SSF81324">
    <property type="entry name" value="Voltage-gated potassium channels"/>
    <property type="match status" value="1"/>
</dbReference>
<feature type="transmembrane region" description="Helical" evidence="10">
    <location>
        <begin position="751"/>
        <end position="771"/>
    </location>
</feature>